<dbReference type="PANTHER" id="PTHR10889">
    <property type="entry name" value="DEOXYRIBOSE-PHOSPHATE ALDOLASE"/>
    <property type="match status" value="1"/>
</dbReference>
<gene>
    <name evidence="2" type="ORF">IE077_004523</name>
</gene>
<dbReference type="SMART" id="SM01133">
    <property type="entry name" value="DeoC"/>
    <property type="match status" value="1"/>
</dbReference>
<dbReference type="NCBIfam" id="TIGR00126">
    <property type="entry name" value="deoC"/>
    <property type="match status" value="1"/>
</dbReference>
<sequence length="284" mass="31484">MLGPFRKFAAMQCIPLIDHTSLNDNDSEESIRAFCDAALMAPQRCATIIVYPQFITQVYEILQKASNGRNCIRVGSVVNFPLGNDPLDKVIEDTRKVVEMGVDEIDMVVDYQKLLSNREEGLADTFKLVTNVKRFCVARTTNPHIQPLHAFPPVTLKVILETGKLQDAELIDTVATLLLEAGADFIKTSTGKVEVNATIDTSRIMLLALKRFLDKYPEKKGTVGFKAAGGLKTLDQAIEYVLLAQEILGASFIQKNFRFGASSLLKLFLKELQGDHGDKITGQY</sequence>
<evidence type="ECO:0000256" key="1">
    <source>
        <dbReference type="ARBA" id="ARBA00022490"/>
    </source>
</evidence>
<keyword evidence="1" id="KW-0963">Cytoplasm</keyword>
<name>A0ABQ7J882_9APIC</name>
<reference evidence="2 3" key="1">
    <citation type="journal article" date="2020" name="bioRxiv">
        <title>Metabolic contributions of an alphaproteobacterial endosymbiont in the apicomplexan Cardiosporidium cionae.</title>
        <authorList>
            <person name="Hunter E.S."/>
            <person name="Paight C.J."/>
            <person name="Lane C.E."/>
        </authorList>
    </citation>
    <scope>NUCLEOTIDE SEQUENCE [LARGE SCALE GENOMIC DNA]</scope>
    <source>
        <strain evidence="2">ESH_2018</strain>
    </source>
</reference>
<dbReference type="SUPFAM" id="SSF51569">
    <property type="entry name" value="Aldolase"/>
    <property type="match status" value="1"/>
</dbReference>
<accession>A0ABQ7J882</accession>
<dbReference type="PIRSF" id="PIRSF001357">
    <property type="entry name" value="DeoC"/>
    <property type="match status" value="1"/>
</dbReference>
<evidence type="ECO:0000313" key="3">
    <source>
        <dbReference type="Proteomes" id="UP000823046"/>
    </source>
</evidence>
<evidence type="ECO:0000313" key="2">
    <source>
        <dbReference type="EMBL" id="KAF8820196.1"/>
    </source>
</evidence>
<proteinExistence type="predicted"/>
<dbReference type="EMBL" id="JADAQX010000451">
    <property type="protein sequence ID" value="KAF8820196.1"/>
    <property type="molecule type" value="Genomic_DNA"/>
</dbReference>
<organism evidence="2 3">
    <name type="scientific">Cardiosporidium cionae</name>
    <dbReference type="NCBI Taxonomy" id="476202"/>
    <lineage>
        <taxon>Eukaryota</taxon>
        <taxon>Sar</taxon>
        <taxon>Alveolata</taxon>
        <taxon>Apicomplexa</taxon>
        <taxon>Aconoidasida</taxon>
        <taxon>Nephromycida</taxon>
        <taxon>Cardiosporidium</taxon>
    </lineage>
</organism>
<dbReference type="InterPro" id="IPR011343">
    <property type="entry name" value="DeoC"/>
</dbReference>
<comment type="caution">
    <text evidence="2">The sequence shown here is derived from an EMBL/GenBank/DDBJ whole genome shotgun (WGS) entry which is preliminary data.</text>
</comment>
<dbReference type="CDD" id="cd00959">
    <property type="entry name" value="DeoC"/>
    <property type="match status" value="1"/>
</dbReference>
<dbReference type="Gene3D" id="3.20.20.70">
    <property type="entry name" value="Aldolase class I"/>
    <property type="match status" value="1"/>
</dbReference>
<dbReference type="Proteomes" id="UP000823046">
    <property type="component" value="Unassembled WGS sequence"/>
</dbReference>
<protein>
    <submittedName>
        <fullName evidence="2">Deoxyribose-phosphate aldolase</fullName>
    </submittedName>
</protein>
<dbReference type="PANTHER" id="PTHR10889:SF1">
    <property type="entry name" value="DEOXYRIBOSE-PHOSPHATE ALDOLASE"/>
    <property type="match status" value="1"/>
</dbReference>
<dbReference type="InterPro" id="IPR002915">
    <property type="entry name" value="DeoC/FbaB/LacD_aldolase"/>
</dbReference>
<dbReference type="InterPro" id="IPR013785">
    <property type="entry name" value="Aldolase_TIM"/>
</dbReference>
<keyword evidence="3" id="KW-1185">Reference proteome</keyword>
<dbReference type="Pfam" id="PF01791">
    <property type="entry name" value="DeoC"/>
    <property type="match status" value="1"/>
</dbReference>